<reference evidence="1 2" key="1">
    <citation type="submission" date="2008-07" db="EMBL/GenBank/DDBJ databases">
        <authorList>
            <person name="El-Sayed N."/>
            <person name="Caler E."/>
            <person name="Inman J."/>
            <person name="Amedeo P."/>
            <person name="Hass B."/>
            <person name="Wortman J."/>
        </authorList>
    </citation>
    <scope>NUCLEOTIDE SEQUENCE [LARGE SCALE GENOMIC DNA]</scope>
    <source>
        <strain evidence="2">ATCC 50983 / TXsc</strain>
    </source>
</reference>
<evidence type="ECO:0000313" key="1">
    <source>
        <dbReference type="EMBL" id="EER02081.1"/>
    </source>
</evidence>
<dbReference type="GeneID" id="9054890"/>
<protein>
    <submittedName>
        <fullName evidence="1">Uncharacterized protein</fullName>
    </submittedName>
</protein>
<sequence length="152" mass="17241">MVEAAPAEVDVWVPEDVCDIDAKKTPLFGKFELVDWQLMNLRYELHLICHAFERDATSKDADMKGIHKSLLQHYYQTYVMRGVLVPSLYGAHSLEQILDTLLVDTIMIDKDGVLKAVHDIDAPLSTFIRLTEAARREREAKISAGDESAKLR</sequence>
<dbReference type="Proteomes" id="UP000007800">
    <property type="component" value="Unassembled WGS sequence"/>
</dbReference>
<proteinExistence type="predicted"/>
<dbReference type="InParanoid" id="C5LMG1"/>
<evidence type="ECO:0000313" key="2">
    <source>
        <dbReference type="Proteomes" id="UP000007800"/>
    </source>
</evidence>
<dbReference type="EMBL" id="GG683482">
    <property type="protein sequence ID" value="EER02081.1"/>
    <property type="molecule type" value="Genomic_DNA"/>
</dbReference>
<feature type="non-terminal residue" evidence="1">
    <location>
        <position position="152"/>
    </location>
</feature>
<dbReference type="AlphaFoldDB" id="C5LMG1"/>
<dbReference type="RefSeq" id="XP_002769363.1">
    <property type="nucleotide sequence ID" value="XM_002769317.1"/>
</dbReference>
<gene>
    <name evidence="1" type="ORF">Pmar_PMAR005561</name>
</gene>
<dbReference type="OMA" id="KMAAWQK"/>
<dbReference type="OrthoDB" id="445357at2759"/>
<name>C5LMG1_PERM5</name>
<organism evidence="2">
    <name type="scientific">Perkinsus marinus (strain ATCC 50983 / TXsc)</name>
    <dbReference type="NCBI Taxonomy" id="423536"/>
    <lineage>
        <taxon>Eukaryota</taxon>
        <taxon>Sar</taxon>
        <taxon>Alveolata</taxon>
        <taxon>Perkinsozoa</taxon>
        <taxon>Perkinsea</taxon>
        <taxon>Perkinsida</taxon>
        <taxon>Perkinsidae</taxon>
        <taxon>Perkinsus</taxon>
    </lineage>
</organism>
<keyword evidence="2" id="KW-1185">Reference proteome</keyword>
<accession>C5LMG1</accession>